<keyword evidence="4" id="KW-1185">Reference proteome</keyword>
<accession>A0A0C3PWZ8</accession>
<sequence>MNPAGQLTPQQRKKQFLHGLGNVMLGRGVPLPPQLTGIQYPSAYDASQSPWRSLDISNADVGIVRIAGKDVDLYRLWGIVLQGGGSAKLSQQNMWGQVLPHLDLPEQFLGSNGQPQSTAGILQHYFVQLLGPFEEVYRKNQRGHPGRPQQGFPMPGAGQGRPGGMPGMPGTFPPPMAGNMQVPDLPQAGMNIPFAGQGQMQTRHAAQQLPNGMGNNMDGTPFSTRRPDAIGISATPSLSDLNGTVDIDAEGRKRKMEEGDEVNGKRARQKTGEPSDARNGSQPPVPSRTIRQPSRRKIEYVPLAREVDTMGGRELDLIQQEYTRAGQASLKDLNEWGTVDIEALTMSMRSRISTELSYALTTFTILTLMAWKHTGLSISQIPDLFEELLDLVEEVAFDGPESDASNDAPHTSIITYRHLVDSLLEKGTSPFAGLQSRQGEKERERGPGQRPGDIILTATNIIRNLSVFPENADQLTKHERALTILLRLCSLKDAADGSEPSPASTILSMNDVLQIRKDVVHILLASGSLAHLSSWNVRDVRRLFEVLASYLVDPSDAVTPFSYVRPAGIPSHLQPQLKVPGMIDAAIEAFSRVSHPDENRQILFASIPEDWLWTLFEALVHRLPVDNNDFQVILRAEWLAYLERVMMAIYSLTFLASPALKQRMKADRQLAFPKIMLRLIKKLTILAETGSRPHFAVTVRRAIEALKLVDEASDSFDVSPTTMPTLAFGMGYGEHGESREEKGMGLFSGYQEDITWGVMMQREVDDTMFNELVSLVRVQSEVS</sequence>
<dbReference type="PROSITE" id="PS51011">
    <property type="entry name" value="ARID"/>
    <property type="match status" value="1"/>
</dbReference>
<dbReference type="CDD" id="cd16100">
    <property type="entry name" value="ARID"/>
    <property type="match status" value="1"/>
</dbReference>
<dbReference type="STRING" id="745531.A0A0C3PWZ8"/>
<reference evidence="3 4" key="1">
    <citation type="journal article" date="2014" name="PLoS Genet.">
        <title>Analysis of the Phlebiopsis gigantea genome, transcriptome and secretome provides insight into its pioneer colonization strategies of wood.</title>
        <authorList>
            <person name="Hori C."/>
            <person name="Ishida T."/>
            <person name="Igarashi K."/>
            <person name="Samejima M."/>
            <person name="Suzuki H."/>
            <person name="Master E."/>
            <person name="Ferreira P."/>
            <person name="Ruiz-Duenas F.J."/>
            <person name="Held B."/>
            <person name="Canessa P."/>
            <person name="Larrondo L.F."/>
            <person name="Schmoll M."/>
            <person name="Druzhinina I.S."/>
            <person name="Kubicek C.P."/>
            <person name="Gaskell J.A."/>
            <person name="Kersten P."/>
            <person name="St John F."/>
            <person name="Glasner J."/>
            <person name="Sabat G."/>
            <person name="Splinter BonDurant S."/>
            <person name="Syed K."/>
            <person name="Yadav J."/>
            <person name="Mgbeahuruike A.C."/>
            <person name="Kovalchuk A."/>
            <person name="Asiegbu F.O."/>
            <person name="Lackner G."/>
            <person name="Hoffmeister D."/>
            <person name="Rencoret J."/>
            <person name="Gutierrez A."/>
            <person name="Sun H."/>
            <person name="Lindquist E."/>
            <person name="Barry K."/>
            <person name="Riley R."/>
            <person name="Grigoriev I.V."/>
            <person name="Henrissat B."/>
            <person name="Kues U."/>
            <person name="Berka R.M."/>
            <person name="Martinez A.T."/>
            <person name="Covert S.F."/>
            <person name="Blanchette R.A."/>
            <person name="Cullen D."/>
        </authorList>
    </citation>
    <scope>NUCLEOTIDE SEQUENCE [LARGE SCALE GENOMIC DNA]</scope>
    <source>
        <strain evidence="3 4">11061_1 CR5-6</strain>
    </source>
</reference>
<dbReference type="EMBL" id="KN840439">
    <property type="protein sequence ID" value="KIP12593.1"/>
    <property type="molecule type" value="Genomic_DNA"/>
</dbReference>
<dbReference type="Gene3D" id="1.10.150.60">
    <property type="entry name" value="ARID DNA-binding domain"/>
    <property type="match status" value="1"/>
</dbReference>
<feature type="compositionally biased region" description="Polar residues" evidence="1">
    <location>
        <begin position="198"/>
        <end position="223"/>
    </location>
</feature>
<dbReference type="InterPro" id="IPR001606">
    <property type="entry name" value="ARID_dom"/>
</dbReference>
<feature type="compositionally biased region" description="Gly residues" evidence="1">
    <location>
        <begin position="157"/>
        <end position="167"/>
    </location>
</feature>
<dbReference type="AlphaFoldDB" id="A0A0C3PWZ8"/>
<proteinExistence type="predicted"/>
<dbReference type="Pfam" id="PF01388">
    <property type="entry name" value="ARID"/>
    <property type="match status" value="1"/>
</dbReference>
<evidence type="ECO:0000313" key="4">
    <source>
        <dbReference type="Proteomes" id="UP000053257"/>
    </source>
</evidence>
<evidence type="ECO:0000259" key="2">
    <source>
        <dbReference type="PROSITE" id="PS51011"/>
    </source>
</evidence>
<dbReference type="HOGENOM" id="CLU_014090_0_0_1"/>
<evidence type="ECO:0000256" key="1">
    <source>
        <dbReference type="SAM" id="MobiDB-lite"/>
    </source>
</evidence>
<feature type="compositionally biased region" description="Basic and acidic residues" evidence="1">
    <location>
        <begin position="438"/>
        <end position="447"/>
    </location>
</feature>
<gene>
    <name evidence="3" type="ORF">PHLGIDRAFT_98031</name>
</gene>
<feature type="region of interest" description="Disordered" evidence="1">
    <location>
        <begin position="139"/>
        <end position="297"/>
    </location>
</feature>
<dbReference type="GO" id="GO:0003677">
    <property type="term" value="F:DNA binding"/>
    <property type="evidence" value="ECO:0007669"/>
    <property type="project" value="InterPro"/>
</dbReference>
<dbReference type="Proteomes" id="UP000053257">
    <property type="component" value="Unassembled WGS sequence"/>
</dbReference>
<organism evidence="3 4">
    <name type="scientific">Phlebiopsis gigantea (strain 11061_1 CR5-6)</name>
    <name type="common">White-rot fungus</name>
    <name type="synonym">Peniophora gigantea</name>
    <dbReference type="NCBI Taxonomy" id="745531"/>
    <lineage>
        <taxon>Eukaryota</taxon>
        <taxon>Fungi</taxon>
        <taxon>Dikarya</taxon>
        <taxon>Basidiomycota</taxon>
        <taxon>Agaricomycotina</taxon>
        <taxon>Agaricomycetes</taxon>
        <taxon>Polyporales</taxon>
        <taxon>Phanerochaetaceae</taxon>
        <taxon>Phlebiopsis</taxon>
    </lineage>
</organism>
<dbReference type="OrthoDB" id="1938591at2759"/>
<protein>
    <recommendedName>
        <fullName evidence="2">ARID domain-containing protein</fullName>
    </recommendedName>
</protein>
<evidence type="ECO:0000313" key="3">
    <source>
        <dbReference type="EMBL" id="KIP12593.1"/>
    </source>
</evidence>
<dbReference type="SUPFAM" id="SSF46774">
    <property type="entry name" value="ARID-like"/>
    <property type="match status" value="1"/>
</dbReference>
<dbReference type="InterPro" id="IPR036431">
    <property type="entry name" value="ARID_dom_sf"/>
</dbReference>
<feature type="region of interest" description="Disordered" evidence="1">
    <location>
        <begin position="430"/>
        <end position="450"/>
    </location>
</feature>
<feature type="domain" description="ARID" evidence="2">
    <location>
        <begin position="10"/>
        <end position="138"/>
    </location>
</feature>
<name>A0A0C3PWZ8_PHLG1</name>